<organism evidence="2 3">
    <name type="scientific">Daphnia magna</name>
    <dbReference type="NCBI Taxonomy" id="35525"/>
    <lineage>
        <taxon>Eukaryota</taxon>
        <taxon>Metazoa</taxon>
        <taxon>Ecdysozoa</taxon>
        <taxon>Arthropoda</taxon>
        <taxon>Crustacea</taxon>
        <taxon>Branchiopoda</taxon>
        <taxon>Diplostraca</taxon>
        <taxon>Cladocera</taxon>
        <taxon>Anomopoda</taxon>
        <taxon>Daphniidae</taxon>
        <taxon>Daphnia</taxon>
    </lineage>
</organism>
<keyword evidence="3" id="KW-1185">Reference proteome</keyword>
<reference evidence="2 3" key="1">
    <citation type="journal article" date="2023" name="Nucleic Acids Res.">
        <title>The hologenome of Daphnia magna reveals possible DNA methylation and microbiome-mediated evolution of the host genome.</title>
        <authorList>
            <person name="Chaturvedi A."/>
            <person name="Li X."/>
            <person name="Dhandapani V."/>
            <person name="Marshall H."/>
            <person name="Kissane S."/>
            <person name="Cuenca-Cambronero M."/>
            <person name="Asole G."/>
            <person name="Calvet F."/>
            <person name="Ruiz-Romero M."/>
            <person name="Marangio P."/>
            <person name="Guigo R."/>
            <person name="Rago D."/>
            <person name="Mirbahai L."/>
            <person name="Eastwood N."/>
            <person name="Colbourne J.K."/>
            <person name="Zhou J."/>
            <person name="Mallon E."/>
            <person name="Orsini L."/>
        </authorList>
    </citation>
    <scope>NUCLEOTIDE SEQUENCE [LARGE SCALE GENOMIC DNA]</scope>
    <source>
        <strain evidence="2">LRV0_1</strain>
    </source>
</reference>
<evidence type="ECO:0000313" key="2">
    <source>
        <dbReference type="EMBL" id="KAK4004920.1"/>
    </source>
</evidence>
<evidence type="ECO:0000256" key="1">
    <source>
        <dbReference type="SAM" id="MobiDB-lite"/>
    </source>
</evidence>
<protein>
    <submittedName>
        <fullName evidence="2">Uncharacterized protein</fullName>
    </submittedName>
</protein>
<proteinExistence type="predicted"/>
<feature type="region of interest" description="Disordered" evidence="1">
    <location>
        <begin position="55"/>
        <end position="75"/>
    </location>
</feature>
<accession>A0ABQ9YW94</accession>
<gene>
    <name evidence="2" type="ORF">OUZ56_006648</name>
</gene>
<feature type="compositionally biased region" description="Basic and acidic residues" evidence="1">
    <location>
        <begin position="64"/>
        <end position="75"/>
    </location>
</feature>
<evidence type="ECO:0000313" key="3">
    <source>
        <dbReference type="Proteomes" id="UP001234178"/>
    </source>
</evidence>
<dbReference type="Proteomes" id="UP001234178">
    <property type="component" value="Unassembled WGS sequence"/>
</dbReference>
<feature type="compositionally biased region" description="Low complexity" evidence="1">
    <location>
        <begin position="16"/>
        <end position="27"/>
    </location>
</feature>
<comment type="caution">
    <text evidence="2">The sequence shown here is derived from an EMBL/GenBank/DDBJ whole genome shotgun (WGS) entry which is preliminary data.</text>
</comment>
<dbReference type="EMBL" id="JAOYFB010000001">
    <property type="protein sequence ID" value="KAK4004920.1"/>
    <property type="molecule type" value="Genomic_DNA"/>
</dbReference>
<name>A0ABQ9YW94_9CRUS</name>
<sequence length="75" mass="8177">MNVKPSVAMATAPLASPSSSSSFSRRTPFQTPTVCELLGSAAERVYRCTPAVLQQQSHRRGKKQLKEEVKPSAFL</sequence>
<feature type="region of interest" description="Disordered" evidence="1">
    <location>
        <begin position="1"/>
        <end position="27"/>
    </location>
</feature>